<protein>
    <submittedName>
        <fullName evidence="4">IF rod domain-containing protein</fullName>
    </submittedName>
</protein>
<dbReference type="PROSITE" id="PS51842">
    <property type="entry name" value="IF_ROD_2"/>
    <property type="match status" value="1"/>
</dbReference>
<dbReference type="InterPro" id="IPR039008">
    <property type="entry name" value="IF_rod_dom"/>
</dbReference>
<feature type="domain" description="IF rod" evidence="3">
    <location>
        <begin position="43"/>
        <end position="393"/>
    </location>
</feature>
<keyword evidence="2" id="KW-0175">Coiled coil</keyword>
<accession>A0A8R1DXX4</accession>
<dbReference type="GO" id="GO:0005882">
    <property type="term" value="C:intermediate filament"/>
    <property type="evidence" value="ECO:0007669"/>
    <property type="project" value="UniProtKB-KW"/>
</dbReference>
<dbReference type="GO" id="GO:0007097">
    <property type="term" value="P:nuclear migration"/>
    <property type="evidence" value="ECO:0007669"/>
    <property type="project" value="TreeGrafter"/>
</dbReference>
<dbReference type="PANTHER" id="PTHR45721:SF10">
    <property type="entry name" value="INTERMEDIATE FILAMENT PROTEIN IFC-1"/>
    <property type="match status" value="1"/>
</dbReference>
<organism evidence="4 5">
    <name type="scientific">Caenorhabditis japonica</name>
    <dbReference type="NCBI Taxonomy" id="281687"/>
    <lineage>
        <taxon>Eukaryota</taxon>
        <taxon>Metazoa</taxon>
        <taxon>Ecdysozoa</taxon>
        <taxon>Nematoda</taxon>
        <taxon>Chromadorea</taxon>
        <taxon>Rhabditida</taxon>
        <taxon>Rhabditina</taxon>
        <taxon>Rhabditomorpha</taxon>
        <taxon>Rhabditoidea</taxon>
        <taxon>Rhabditidae</taxon>
        <taxon>Peloderinae</taxon>
        <taxon>Caenorhabditis</taxon>
    </lineage>
</organism>
<dbReference type="SMART" id="SM01391">
    <property type="entry name" value="Filament"/>
    <property type="match status" value="1"/>
</dbReference>
<reference evidence="5" key="1">
    <citation type="submission" date="2010-08" db="EMBL/GenBank/DDBJ databases">
        <authorList>
            <consortium name="Caenorhabditis japonica Sequencing Consortium"/>
            <person name="Wilson R.K."/>
        </authorList>
    </citation>
    <scope>NUCLEOTIDE SEQUENCE [LARGE SCALE GENOMIC DNA]</scope>
    <source>
        <strain evidence="5">DF5081</strain>
    </source>
</reference>
<dbReference type="GO" id="GO:0005200">
    <property type="term" value="F:structural constituent of cytoskeleton"/>
    <property type="evidence" value="ECO:0007669"/>
    <property type="project" value="TreeGrafter"/>
</dbReference>
<evidence type="ECO:0000256" key="1">
    <source>
        <dbReference type="ARBA" id="ARBA00022754"/>
    </source>
</evidence>
<dbReference type="GO" id="GO:0005652">
    <property type="term" value="C:nuclear lamina"/>
    <property type="evidence" value="ECO:0007669"/>
    <property type="project" value="TreeGrafter"/>
</dbReference>
<name>A0A8R1DXX4_CAEJA</name>
<evidence type="ECO:0000259" key="3">
    <source>
        <dbReference type="PROSITE" id="PS51842"/>
    </source>
</evidence>
<dbReference type="GO" id="GO:0051664">
    <property type="term" value="P:nuclear pore localization"/>
    <property type="evidence" value="ECO:0007669"/>
    <property type="project" value="TreeGrafter"/>
</dbReference>
<proteinExistence type="predicted"/>
<keyword evidence="1" id="KW-0403">Intermediate filament</keyword>
<sequence>MSTYGYTRSSHEVFSSNAGHLVSGMSSAGAICTTALRDAREKEKREIGILNDRLADYIEKVRFLKAQNYCLEHDIEILRRGFSGSSHVSTLYDSEITHSKRSLEQVIAGRTAFQKEVTTLSTDIEAYRAKWLDTLKVVRAHRADHDVDLDKLAKVEAEVSIYARKIRIVEEDVHRIRRENDLVLSDISKIRGLVHSEVSIKAERSRSTQDLLSRVQYLKTDNASRIEQELLFIRRDTTAENRDHFRHELQAAMRDIRADYEAISYRNRQDIEIWYSGQLEKIRRDTGSVNVHAYKEELVSIRSVVSGVTSRLSEIESRNTLLASQINDLRQQQTEDARIYELTLSEKDDAIAVLRERCEDISLQMSKLCDIETSLNAELERYRTLLNGANITTYLASSTGGAAYTGGALSSQTRTTRIVQSSSSTGGGGVHVGGHIGGISVGGHTGGYSISGHVGGYSASAHVGSTSHVTRSSAAHSYTNSSSTIH</sequence>
<dbReference type="OMA" id="DHETSLQ"/>
<dbReference type="Proteomes" id="UP000005237">
    <property type="component" value="Unassembled WGS sequence"/>
</dbReference>
<evidence type="ECO:0000256" key="2">
    <source>
        <dbReference type="ARBA" id="ARBA00023054"/>
    </source>
</evidence>
<keyword evidence="5" id="KW-1185">Reference proteome</keyword>
<evidence type="ECO:0000313" key="4">
    <source>
        <dbReference type="EnsemblMetazoa" id="CJA15449.1"/>
    </source>
</evidence>
<reference evidence="4" key="2">
    <citation type="submission" date="2022-06" db="UniProtKB">
        <authorList>
            <consortium name="EnsemblMetazoa"/>
        </authorList>
    </citation>
    <scope>IDENTIFICATION</scope>
    <source>
        <strain evidence="4">DF5081</strain>
    </source>
</reference>
<dbReference type="AlphaFoldDB" id="A0A8R1DXX4"/>
<dbReference type="GO" id="GO:0031507">
    <property type="term" value="P:heterochromatin formation"/>
    <property type="evidence" value="ECO:0007669"/>
    <property type="project" value="TreeGrafter"/>
</dbReference>
<dbReference type="SUPFAM" id="SSF64593">
    <property type="entry name" value="Intermediate filament protein, coiled coil region"/>
    <property type="match status" value="2"/>
</dbReference>
<dbReference type="Pfam" id="PF00038">
    <property type="entry name" value="Filament"/>
    <property type="match status" value="1"/>
</dbReference>
<dbReference type="PANTHER" id="PTHR45721">
    <property type="entry name" value="LAMIN DM0-RELATED"/>
    <property type="match status" value="1"/>
</dbReference>
<dbReference type="GO" id="GO:0090435">
    <property type="term" value="P:protein localization to nuclear envelope"/>
    <property type="evidence" value="ECO:0007669"/>
    <property type="project" value="TreeGrafter"/>
</dbReference>
<dbReference type="Gene3D" id="1.20.5.500">
    <property type="entry name" value="Single helix bin"/>
    <property type="match status" value="1"/>
</dbReference>
<evidence type="ECO:0000313" key="5">
    <source>
        <dbReference type="Proteomes" id="UP000005237"/>
    </source>
</evidence>
<dbReference type="EnsemblMetazoa" id="CJA15449.1">
    <property type="protein sequence ID" value="CJA15449.1"/>
    <property type="gene ID" value="WBGene00134653"/>
</dbReference>
<dbReference type="GO" id="GO:0006998">
    <property type="term" value="P:nuclear envelope organization"/>
    <property type="evidence" value="ECO:0007669"/>
    <property type="project" value="TreeGrafter"/>
</dbReference>